<evidence type="ECO:0000256" key="1">
    <source>
        <dbReference type="ARBA" id="ARBA00004370"/>
    </source>
</evidence>
<dbReference type="Pfam" id="PF00015">
    <property type="entry name" value="MCPsignal"/>
    <property type="match status" value="1"/>
</dbReference>
<dbReference type="GO" id="GO:0006935">
    <property type="term" value="P:chemotaxis"/>
    <property type="evidence" value="ECO:0007669"/>
    <property type="project" value="UniProtKB-KW"/>
</dbReference>
<dbReference type="SMART" id="SM00283">
    <property type="entry name" value="MA"/>
    <property type="match status" value="1"/>
</dbReference>
<keyword evidence="11" id="KW-1185">Reference proteome</keyword>
<keyword evidence="7" id="KW-1133">Transmembrane helix</keyword>
<evidence type="ECO:0000256" key="2">
    <source>
        <dbReference type="ARBA" id="ARBA00022500"/>
    </source>
</evidence>
<dbReference type="Pfam" id="PF12729">
    <property type="entry name" value="4HB_MCP_1"/>
    <property type="match status" value="1"/>
</dbReference>
<name>A0A0F3IH96_9GAMM</name>
<sequence length="797" mass="85984">MTVAQRLLLIAAASVIGLITMTLLTYFQINQVFDKSSYAAINTVPSYQKLVDIQRELADLRERSLFHVIITDETAMRDTAEKIQQARNNLDKQIKNYETNACQNISCIADSKEQQLFEAIKNKVIAYDIPRLKVFTLSQQNQTKDAEMVIRQEVMPALADLQQAFKDEMDYNVELANNGFNQGADAKQSAVLLSLIIASIIIIIVSITSYLIAKKLIQQLGGEPDTVAGIANKIAVGDLSSQISLKTGDTSSIMAAMQHMSNTIKQLLAEMNHMASEHEKGDIDVVVDTGLFQGDFKTMAQGVNDMVGAHIAVKKKAITVFKQFGQGDFDATMEQLPGKKAFINETIELVRSNLKQVIAEMDNMSRQHELGDIDVFVDTSQFQGGLNMAQGVNDMVGAHIAVKKKAMAVFKQFGQGDFSATMEQLPGKKAFINEAIELVRGNLKAVMTDTDRLIEAANAGQLNERADASQHQGDYRRLIQGINQLLDGIVLPLTEVANVLSAVEQGDLTQTVKGHYQGQLAEFKETVNNTISKLSQTIAEVINATGQIGNASEQISATSESLSQAASEQAAGVEETSASIEQMSASINQNAENAKVTDAMAGKAATEANTGGAAVKQTVTAMKDIADKIGIIDDIAYQTNMLALNAAIEAARAGDHGKGFAVVAAEVRKLAERSQVAAQEISELAGTSVKTAEDAGHLLDSIVPSITKTSDLVQEIAAASQEQSAGVGQINSAMNQMNQITQQNASASEQLAATAEEMSAQVQQLQNLMQFFKIGLDSDIPSTRALKTVIKMETKKI</sequence>
<dbReference type="SUPFAM" id="SSF58104">
    <property type="entry name" value="Methyl-accepting chemotaxis protein (MCP) signaling domain"/>
    <property type="match status" value="1"/>
</dbReference>
<dbReference type="EMBL" id="LAJX01000130">
    <property type="protein sequence ID" value="KJV06160.1"/>
    <property type="molecule type" value="Genomic_DNA"/>
</dbReference>
<dbReference type="PRINTS" id="PR00260">
    <property type="entry name" value="CHEMTRNSDUCR"/>
</dbReference>
<dbReference type="PATRIC" id="fig|1632867.3.peg.898"/>
<evidence type="ECO:0000256" key="6">
    <source>
        <dbReference type="SAM" id="Coils"/>
    </source>
</evidence>
<keyword evidence="3 5" id="KW-0807">Transducer</keyword>
<dbReference type="PROSITE" id="PS50111">
    <property type="entry name" value="CHEMOTAXIS_TRANSDUC_2"/>
    <property type="match status" value="1"/>
</dbReference>
<comment type="subcellular location">
    <subcellularLocation>
        <location evidence="1">Membrane</location>
    </subcellularLocation>
</comment>
<feature type="transmembrane region" description="Helical" evidence="7">
    <location>
        <begin position="6"/>
        <end position="27"/>
    </location>
</feature>
<dbReference type="Proteomes" id="UP000033684">
    <property type="component" value="Unassembled WGS sequence"/>
</dbReference>
<evidence type="ECO:0000313" key="11">
    <source>
        <dbReference type="Proteomes" id="UP000033684"/>
    </source>
</evidence>
<feature type="transmembrane region" description="Helical" evidence="7">
    <location>
        <begin position="190"/>
        <end position="213"/>
    </location>
</feature>
<dbReference type="InterPro" id="IPR041395">
    <property type="entry name" value="McpB_HAMP_3rd"/>
</dbReference>
<comment type="similarity">
    <text evidence="4">Belongs to the methyl-accepting chemotaxis (MCP) protein family.</text>
</comment>
<evidence type="ECO:0000256" key="3">
    <source>
        <dbReference type="ARBA" id="ARBA00023224"/>
    </source>
</evidence>
<dbReference type="Pfam" id="PF18947">
    <property type="entry name" value="HAMP_2"/>
    <property type="match status" value="1"/>
</dbReference>
<dbReference type="Gene3D" id="1.20.120.1530">
    <property type="match status" value="3"/>
</dbReference>
<feature type="domain" description="HAMP" evidence="9">
    <location>
        <begin position="487"/>
        <end position="539"/>
    </location>
</feature>
<dbReference type="InterPro" id="IPR004089">
    <property type="entry name" value="MCPsignal_dom"/>
</dbReference>
<dbReference type="InterPro" id="IPR051310">
    <property type="entry name" value="MCP_chemotaxis"/>
</dbReference>
<evidence type="ECO:0000256" key="4">
    <source>
        <dbReference type="ARBA" id="ARBA00029447"/>
    </source>
</evidence>
<evidence type="ECO:0000259" key="9">
    <source>
        <dbReference type="PROSITE" id="PS50885"/>
    </source>
</evidence>
<keyword evidence="2" id="KW-0145">Chemotaxis</keyword>
<dbReference type="CDD" id="cd17528">
    <property type="entry name" value="HAMP_III"/>
    <property type="match status" value="2"/>
</dbReference>
<evidence type="ECO:0000313" key="10">
    <source>
        <dbReference type="EMBL" id="KJV06160.1"/>
    </source>
</evidence>
<keyword evidence="7" id="KW-0472">Membrane</keyword>
<dbReference type="InterPro" id="IPR024478">
    <property type="entry name" value="HlyB_4HB_MCP"/>
</dbReference>
<reference evidence="10 11" key="2">
    <citation type="journal article" date="2016" name="Microb. Ecol.">
        <title>Genome Characteristics of a Novel Type I Methanotroph (Sn10-6) Isolated from a Flooded Indian Rice Field.</title>
        <authorList>
            <person name="Rahalkar M.C."/>
            <person name="Pandit P.S."/>
            <person name="Dhakephalkar P.K."/>
            <person name="Pore S."/>
            <person name="Arora P."/>
            <person name="Kapse N."/>
        </authorList>
    </citation>
    <scope>NUCLEOTIDE SEQUENCE [LARGE SCALE GENOMIC DNA]</scope>
    <source>
        <strain evidence="10 11">Sn10-6</strain>
    </source>
</reference>
<keyword evidence="7" id="KW-0812">Transmembrane</keyword>
<dbReference type="PANTHER" id="PTHR43531:SF11">
    <property type="entry name" value="METHYL-ACCEPTING CHEMOTAXIS PROTEIN 3"/>
    <property type="match status" value="1"/>
</dbReference>
<dbReference type="CDD" id="cd17527">
    <property type="entry name" value="HAMP_II"/>
    <property type="match status" value="2"/>
</dbReference>
<dbReference type="GO" id="GO:0007165">
    <property type="term" value="P:signal transduction"/>
    <property type="evidence" value="ECO:0007669"/>
    <property type="project" value="UniProtKB-KW"/>
</dbReference>
<protein>
    <recommendedName>
        <fullName evidence="12">Chemotaxis protein</fullName>
    </recommendedName>
</protein>
<gene>
    <name evidence="10" type="ORF">VZ94_13010</name>
</gene>
<dbReference type="InterPro" id="IPR003660">
    <property type="entry name" value="HAMP_dom"/>
</dbReference>
<dbReference type="GO" id="GO:0004888">
    <property type="term" value="F:transmembrane signaling receptor activity"/>
    <property type="evidence" value="ECO:0007669"/>
    <property type="project" value="InterPro"/>
</dbReference>
<evidence type="ECO:0000256" key="5">
    <source>
        <dbReference type="PROSITE-ProRule" id="PRU00284"/>
    </source>
</evidence>
<dbReference type="Pfam" id="PF18575">
    <property type="entry name" value="HAMP_N3"/>
    <property type="match status" value="2"/>
</dbReference>
<feature type="coiled-coil region" evidence="6">
    <location>
        <begin position="730"/>
        <end position="768"/>
    </location>
</feature>
<dbReference type="PROSITE" id="PS50885">
    <property type="entry name" value="HAMP"/>
    <property type="match status" value="1"/>
</dbReference>
<evidence type="ECO:0000259" key="8">
    <source>
        <dbReference type="PROSITE" id="PS50111"/>
    </source>
</evidence>
<dbReference type="InterPro" id="IPR004090">
    <property type="entry name" value="Chemotax_Me-accpt_rcpt"/>
</dbReference>
<feature type="domain" description="Methyl-accepting transducer" evidence="8">
    <location>
        <begin position="544"/>
        <end position="759"/>
    </location>
</feature>
<comment type="caution">
    <text evidence="10">The sequence shown here is derived from an EMBL/GenBank/DDBJ whole genome shotgun (WGS) entry which is preliminary data.</text>
</comment>
<evidence type="ECO:0000256" key="7">
    <source>
        <dbReference type="SAM" id="Phobius"/>
    </source>
</evidence>
<accession>A0A0F3IH96</accession>
<dbReference type="GO" id="GO:0016020">
    <property type="term" value="C:membrane"/>
    <property type="evidence" value="ECO:0007669"/>
    <property type="project" value="UniProtKB-SubCell"/>
</dbReference>
<dbReference type="FunFam" id="1.10.287.950:FF:000001">
    <property type="entry name" value="Methyl-accepting chemotaxis sensory transducer"/>
    <property type="match status" value="1"/>
</dbReference>
<keyword evidence="6" id="KW-0175">Coiled coil</keyword>
<dbReference type="RefSeq" id="WP_045779555.1">
    <property type="nucleotide sequence ID" value="NZ_LAJX01000130.1"/>
</dbReference>
<reference evidence="11" key="1">
    <citation type="submission" date="2015-03" db="EMBL/GenBank/DDBJ databases">
        <title>Draft genome sequence of a novel methanotroph (Sn10-6) isolated from flooded ricefield rhizosphere in India.</title>
        <authorList>
            <person name="Pandit P.S."/>
            <person name="Pore S.D."/>
            <person name="Arora P."/>
            <person name="Kapse N.G."/>
            <person name="Dhakephalkar P.K."/>
            <person name="Rahalkar M.C."/>
        </authorList>
    </citation>
    <scope>NUCLEOTIDE SEQUENCE [LARGE SCALE GENOMIC DNA]</scope>
    <source>
        <strain evidence="11">Sn10-6</strain>
    </source>
</reference>
<evidence type="ECO:0008006" key="12">
    <source>
        <dbReference type="Google" id="ProtNLM"/>
    </source>
</evidence>
<dbReference type="Gene3D" id="1.10.287.950">
    <property type="entry name" value="Methyl-accepting chemotaxis protein"/>
    <property type="match status" value="1"/>
</dbReference>
<dbReference type="PANTHER" id="PTHR43531">
    <property type="entry name" value="PROTEIN ICFG"/>
    <property type="match status" value="1"/>
</dbReference>
<proteinExistence type="inferred from homology"/>
<organism evidence="10 11">
    <name type="scientific">Methylocucumis oryzae</name>
    <dbReference type="NCBI Taxonomy" id="1632867"/>
    <lineage>
        <taxon>Bacteria</taxon>
        <taxon>Pseudomonadati</taxon>
        <taxon>Pseudomonadota</taxon>
        <taxon>Gammaproteobacteria</taxon>
        <taxon>Methylococcales</taxon>
        <taxon>Methylococcaceae</taxon>
        <taxon>Methylocucumis</taxon>
    </lineage>
</organism>
<dbReference type="AlphaFoldDB" id="A0A0F3IH96"/>
<dbReference type="CDD" id="cd11386">
    <property type="entry name" value="MCP_signal"/>
    <property type="match status" value="1"/>
</dbReference>